<evidence type="ECO:0000256" key="1">
    <source>
        <dbReference type="SAM" id="Phobius"/>
    </source>
</evidence>
<dbReference type="InterPro" id="IPR025508">
    <property type="entry name" value="DUF4395"/>
</dbReference>
<name>A0A4U1D6K8_9BACI</name>
<gene>
    <name evidence="3" type="ORF">FA727_00605</name>
</gene>
<keyword evidence="1" id="KW-0472">Membrane</keyword>
<dbReference type="Pfam" id="PF14340">
    <property type="entry name" value="DUF4395"/>
    <property type="match status" value="1"/>
</dbReference>
<feature type="domain" description="DUF4395" evidence="2">
    <location>
        <begin position="8"/>
        <end position="132"/>
    </location>
</feature>
<dbReference type="EMBL" id="SWBM01000001">
    <property type="protein sequence ID" value="TKC18094.1"/>
    <property type="molecule type" value="Genomic_DNA"/>
</dbReference>
<dbReference type="AlphaFoldDB" id="A0A4U1D6K8"/>
<comment type="caution">
    <text evidence="3">The sequence shown here is derived from an EMBL/GenBank/DDBJ whole genome shotgun (WGS) entry which is preliminary data.</text>
</comment>
<reference evidence="3 4" key="1">
    <citation type="journal article" date="2011" name="J. Microbiol.">
        <title>Bacillus kyonggiensis sp. nov., isolated from soil of a lettuce field.</title>
        <authorList>
            <person name="Dong K."/>
            <person name="Lee S."/>
        </authorList>
    </citation>
    <scope>NUCLEOTIDE SEQUENCE [LARGE SCALE GENOMIC DNA]</scope>
    <source>
        <strain evidence="3 4">NB22</strain>
    </source>
</reference>
<feature type="transmembrane region" description="Helical" evidence="1">
    <location>
        <begin position="35"/>
        <end position="58"/>
    </location>
</feature>
<keyword evidence="4" id="KW-1185">Reference proteome</keyword>
<feature type="transmembrane region" description="Helical" evidence="1">
    <location>
        <begin position="12"/>
        <end position="29"/>
    </location>
</feature>
<organism evidence="3 4">
    <name type="scientific">Robertmurraya kyonggiensis</name>
    <dbReference type="NCBI Taxonomy" id="1037680"/>
    <lineage>
        <taxon>Bacteria</taxon>
        <taxon>Bacillati</taxon>
        <taxon>Bacillota</taxon>
        <taxon>Bacilli</taxon>
        <taxon>Bacillales</taxon>
        <taxon>Bacillaceae</taxon>
        <taxon>Robertmurraya</taxon>
    </lineage>
</organism>
<evidence type="ECO:0000313" key="4">
    <source>
        <dbReference type="Proteomes" id="UP000307756"/>
    </source>
</evidence>
<proteinExistence type="predicted"/>
<dbReference type="OrthoDB" id="2376580at2"/>
<evidence type="ECO:0000313" key="3">
    <source>
        <dbReference type="EMBL" id="TKC18094.1"/>
    </source>
</evidence>
<dbReference type="PIRSF" id="PIRSF030042">
    <property type="entry name" value="UCP030042"/>
    <property type="match status" value="1"/>
</dbReference>
<keyword evidence="1" id="KW-0812">Transmembrane</keyword>
<dbReference type="InterPro" id="IPR016942">
    <property type="entry name" value="UCP030042"/>
</dbReference>
<dbReference type="Proteomes" id="UP000307756">
    <property type="component" value="Unassembled WGS sequence"/>
</dbReference>
<feature type="transmembrane region" description="Helical" evidence="1">
    <location>
        <begin position="79"/>
        <end position="97"/>
    </location>
</feature>
<evidence type="ECO:0000259" key="2">
    <source>
        <dbReference type="Pfam" id="PF14340"/>
    </source>
</evidence>
<accession>A0A4U1D6K8</accession>
<dbReference type="RefSeq" id="WP_136828811.1">
    <property type="nucleotide sequence ID" value="NZ_SWBM01000001.1"/>
</dbReference>
<feature type="transmembrane region" description="Helical" evidence="1">
    <location>
        <begin position="103"/>
        <end position="129"/>
    </location>
</feature>
<protein>
    <submittedName>
        <fullName evidence="3">DUF4395 domain-containing protein</fullName>
    </submittedName>
</protein>
<keyword evidence="1" id="KW-1133">Transmembrane helix</keyword>
<sequence length="141" mass="16149">MDKKPVSIPRPLVRLNQWTIVLSVILTWITKQEYILLIPLLAGGAGLIFKFNPIMKVGGFFLRKEPSEYIPEDFDQQQFNQVISVVSLALGFVGYLMGWTVLAIIFTVMVALAAFIAILGFCIGCYIRFQWQQYNYRKSLH</sequence>